<dbReference type="STRING" id="1127134.NOCYR_1938"/>
<dbReference type="AlphaFoldDB" id="H6QY78"/>
<proteinExistence type="predicted"/>
<feature type="region of interest" description="Disordered" evidence="1">
    <location>
        <begin position="76"/>
        <end position="114"/>
    </location>
</feature>
<evidence type="ECO:0000313" key="2">
    <source>
        <dbReference type="EMBL" id="CCF62724.1"/>
    </source>
</evidence>
<organism evidence="2 3">
    <name type="scientific">Nocardia cyriacigeorgica (strain GUH-2)</name>
    <dbReference type="NCBI Taxonomy" id="1127134"/>
    <lineage>
        <taxon>Bacteria</taxon>
        <taxon>Bacillati</taxon>
        <taxon>Actinomycetota</taxon>
        <taxon>Actinomycetes</taxon>
        <taxon>Mycobacteriales</taxon>
        <taxon>Nocardiaceae</taxon>
        <taxon>Nocardia</taxon>
    </lineage>
</organism>
<name>H6QY78_NOCCG</name>
<dbReference type="HOGENOM" id="CLU_2118499_0_0_11"/>
<dbReference type="Proteomes" id="UP000008190">
    <property type="component" value="Chromosome"/>
</dbReference>
<dbReference type="KEGG" id="ncy:NOCYR_1938"/>
<reference evidence="2 3" key="1">
    <citation type="journal article" date="2012" name="J. Bacteriol.">
        <title>Genome sequence of the human- and animal-pathogenic strain Nocardia cyriacigeorgica GUH-2.</title>
        <authorList>
            <person name="Zoropogui A."/>
            <person name="Pujic P."/>
            <person name="Normand P."/>
            <person name="Barbe V."/>
            <person name="Beaman B."/>
            <person name="Beaman L."/>
            <person name="Boiron P."/>
            <person name="Colinon C."/>
            <person name="Deredjian A."/>
            <person name="Graindorge A."/>
            <person name="Mangenot S."/>
            <person name="Nazaret S."/>
            <person name="Neto M."/>
            <person name="Petit S."/>
            <person name="Roche D."/>
            <person name="Vallenet D."/>
            <person name="Rodriguez-Nava V."/>
            <person name="Richard Y."/>
            <person name="Cournoyer B."/>
            <person name="Blaha D."/>
        </authorList>
    </citation>
    <scope>NUCLEOTIDE SEQUENCE [LARGE SCALE GENOMIC DNA]</scope>
    <source>
        <strain evidence="2 3">GUH-2</strain>
    </source>
</reference>
<keyword evidence="3" id="KW-1185">Reference proteome</keyword>
<evidence type="ECO:0000313" key="3">
    <source>
        <dbReference type="Proteomes" id="UP000008190"/>
    </source>
</evidence>
<protein>
    <submittedName>
        <fullName evidence="2">Uncharacterized protein</fullName>
    </submittedName>
</protein>
<feature type="compositionally biased region" description="Polar residues" evidence="1">
    <location>
        <begin position="101"/>
        <end position="114"/>
    </location>
</feature>
<gene>
    <name evidence="2" type="ordered locus">NOCYR_1938</name>
</gene>
<dbReference type="EMBL" id="FO082843">
    <property type="protein sequence ID" value="CCF62724.1"/>
    <property type="molecule type" value="Genomic_DNA"/>
</dbReference>
<sequence length="114" mass="12571">MPADVVEVAIRLRRRTGRQLGYRDVLCHADEHHGRNSRIDFVAKAAEFLLGTQVVGESIHRHPRARTVPLGDSLILVDTPDQPRPSSARTVVPQCLDNRDSPSCTVSEYDSASG</sequence>
<accession>H6QY78</accession>
<evidence type="ECO:0000256" key="1">
    <source>
        <dbReference type="SAM" id="MobiDB-lite"/>
    </source>
</evidence>